<proteinExistence type="predicted"/>
<evidence type="ECO:0000259" key="1">
    <source>
        <dbReference type="SMART" id="SM00829"/>
    </source>
</evidence>
<dbReference type="Gene3D" id="3.90.180.10">
    <property type="entry name" value="Medium-chain alcohol dehydrogenases, catalytic domain"/>
    <property type="match status" value="1"/>
</dbReference>
<comment type="caution">
    <text evidence="2">The sequence shown here is derived from an EMBL/GenBank/DDBJ whole genome shotgun (WGS) entry which is preliminary data.</text>
</comment>
<feature type="domain" description="Enoyl reductase (ER)" evidence="1">
    <location>
        <begin position="10"/>
        <end position="319"/>
    </location>
</feature>
<protein>
    <submittedName>
        <fullName evidence="2">NADPH:quinone reductase</fullName>
    </submittedName>
</protein>
<dbReference type="Gene3D" id="3.40.50.720">
    <property type="entry name" value="NAD(P)-binding Rossmann-like Domain"/>
    <property type="match status" value="1"/>
</dbReference>
<accession>A0A918RZB7</accession>
<reference evidence="2" key="2">
    <citation type="submission" date="2020-09" db="EMBL/GenBank/DDBJ databases">
        <authorList>
            <person name="Sun Q."/>
            <person name="Kim S."/>
        </authorList>
    </citation>
    <scope>NUCLEOTIDE SEQUENCE</scope>
    <source>
        <strain evidence="2">KCTC 32437</strain>
    </source>
</reference>
<dbReference type="PROSITE" id="PS01162">
    <property type="entry name" value="QOR_ZETA_CRYSTAL"/>
    <property type="match status" value="1"/>
</dbReference>
<dbReference type="InterPro" id="IPR036291">
    <property type="entry name" value="NAD(P)-bd_dom_sf"/>
</dbReference>
<dbReference type="PANTHER" id="PTHR44013:SF1">
    <property type="entry name" value="ZINC-TYPE ALCOHOL DEHYDROGENASE-LIKE PROTEIN C16A3.02C"/>
    <property type="match status" value="1"/>
</dbReference>
<dbReference type="SUPFAM" id="SSF50129">
    <property type="entry name" value="GroES-like"/>
    <property type="match status" value="1"/>
</dbReference>
<name>A0A918RZB7_9HYPH</name>
<sequence>MKAVAYDKYGPPDNLRLEEQERPEPAHHELQVRVHAVSLNSWDWERLCGRPLLARIEAGWQRPVVRVLGADIAGTVSAVGAGVTGFSVGDRVFADLSDHGWGGLAEYATVRAELVAHIGEHLDFVAAAAIPQAGSLALQAIAKAAPQPGERLLMVGGGGGVGTFAIQLAKAAGAQVTGLDSAEKAEIMRRAGADHVLDYRQTNYLRAGTRYDVILDCVTRRPVAAWRHALAPRGRMVMIGGTTRAIFAGALAGPALSRLSGKSLGLLMYRPNAADLETLGNACQRGDLSPLIDSVHPLEQTAEALRRLGSGQVQGKIVLRVFDP</sequence>
<keyword evidence="3" id="KW-1185">Reference proteome</keyword>
<dbReference type="RefSeq" id="WP_189423977.1">
    <property type="nucleotide sequence ID" value="NZ_BMZE01000001.1"/>
</dbReference>
<gene>
    <name evidence="2" type="ORF">GCM10007989_10050</name>
</gene>
<dbReference type="Pfam" id="PF08240">
    <property type="entry name" value="ADH_N"/>
    <property type="match status" value="1"/>
</dbReference>
<dbReference type="GO" id="GO:0008270">
    <property type="term" value="F:zinc ion binding"/>
    <property type="evidence" value="ECO:0007669"/>
    <property type="project" value="InterPro"/>
</dbReference>
<dbReference type="GO" id="GO:0016491">
    <property type="term" value="F:oxidoreductase activity"/>
    <property type="evidence" value="ECO:0007669"/>
    <property type="project" value="InterPro"/>
</dbReference>
<dbReference type="EMBL" id="BMZE01000001">
    <property type="protein sequence ID" value="GHA16859.1"/>
    <property type="molecule type" value="Genomic_DNA"/>
</dbReference>
<organism evidence="2 3">
    <name type="scientific">Devosia pacifica</name>
    <dbReference type="NCBI Taxonomy" id="1335967"/>
    <lineage>
        <taxon>Bacteria</taxon>
        <taxon>Pseudomonadati</taxon>
        <taxon>Pseudomonadota</taxon>
        <taxon>Alphaproteobacteria</taxon>
        <taxon>Hyphomicrobiales</taxon>
        <taxon>Devosiaceae</taxon>
        <taxon>Devosia</taxon>
    </lineage>
</organism>
<dbReference type="InterPro" id="IPR052733">
    <property type="entry name" value="Chloroplast_QOR"/>
</dbReference>
<dbReference type="SUPFAM" id="SSF51735">
    <property type="entry name" value="NAD(P)-binding Rossmann-fold domains"/>
    <property type="match status" value="1"/>
</dbReference>
<dbReference type="InterPro" id="IPR011032">
    <property type="entry name" value="GroES-like_sf"/>
</dbReference>
<dbReference type="InterPro" id="IPR013154">
    <property type="entry name" value="ADH-like_N"/>
</dbReference>
<dbReference type="InterPro" id="IPR002364">
    <property type="entry name" value="Quin_OxRdtase/zeta-crystal_CS"/>
</dbReference>
<evidence type="ECO:0000313" key="2">
    <source>
        <dbReference type="EMBL" id="GHA16859.1"/>
    </source>
</evidence>
<evidence type="ECO:0000313" key="3">
    <source>
        <dbReference type="Proteomes" id="UP000646579"/>
    </source>
</evidence>
<dbReference type="PANTHER" id="PTHR44013">
    <property type="entry name" value="ZINC-TYPE ALCOHOL DEHYDROGENASE-LIKE PROTEIN C16A3.02C"/>
    <property type="match status" value="1"/>
</dbReference>
<reference evidence="2" key="1">
    <citation type="journal article" date="2014" name="Int. J. Syst. Evol. Microbiol.">
        <title>Complete genome sequence of Corynebacterium casei LMG S-19264T (=DSM 44701T), isolated from a smear-ripened cheese.</title>
        <authorList>
            <consortium name="US DOE Joint Genome Institute (JGI-PGF)"/>
            <person name="Walter F."/>
            <person name="Albersmeier A."/>
            <person name="Kalinowski J."/>
            <person name="Ruckert C."/>
        </authorList>
    </citation>
    <scope>NUCLEOTIDE SEQUENCE</scope>
    <source>
        <strain evidence="2">KCTC 32437</strain>
    </source>
</reference>
<dbReference type="AlphaFoldDB" id="A0A918RZB7"/>
<dbReference type="InterPro" id="IPR020843">
    <property type="entry name" value="ER"/>
</dbReference>
<dbReference type="Proteomes" id="UP000646579">
    <property type="component" value="Unassembled WGS sequence"/>
</dbReference>
<dbReference type="SMART" id="SM00829">
    <property type="entry name" value="PKS_ER"/>
    <property type="match status" value="1"/>
</dbReference>
<dbReference type="CDD" id="cd08267">
    <property type="entry name" value="MDR1"/>
    <property type="match status" value="1"/>
</dbReference>
<dbReference type="Pfam" id="PF13602">
    <property type="entry name" value="ADH_zinc_N_2"/>
    <property type="match status" value="1"/>
</dbReference>